<reference evidence="2" key="1">
    <citation type="submission" date="2016-10" db="EMBL/GenBank/DDBJ databases">
        <authorList>
            <person name="Varghese N."/>
            <person name="Submissions S."/>
        </authorList>
    </citation>
    <scope>NUCLEOTIDE SEQUENCE [LARGE SCALE GENOMIC DNA]</scope>
    <source>
        <strain evidence="2">IBRC-M 10043</strain>
    </source>
</reference>
<accession>A0A1H8U2T0</accession>
<name>A0A1H8U2T0_9EURY</name>
<sequence>MTEPSTRSEDDTTTRYAILGETLHTDQRNWEILGYAYEFDGPSLQHPALYEGEVTTADIEVNGPSVAEAVLETAGIKRIELVDDEIRIRRAPQDDTIDCSLP</sequence>
<evidence type="ECO:0000313" key="1">
    <source>
        <dbReference type="EMBL" id="SEO97580.1"/>
    </source>
</evidence>
<dbReference type="EMBL" id="FOCX01000025">
    <property type="protein sequence ID" value="SEO97580.1"/>
    <property type="molecule type" value="Genomic_DNA"/>
</dbReference>
<protein>
    <submittedName>
        <fullName evidence="1">Uncharacterized protein</fullName>
    </submittedName>
</protein>
<dbReference type="AlphaFoldDB" id="A0A1H8U2T0"/>
<evidence type="ECO:0000313" key="2">
    <source>
        <dbReference type="Proteomes" id="UP000198775"/>
    </source>
</evidence>
<keyword evidence="2" id="KW-1185">Reference proteome</keyword>
<gene>
    <name evidence="1" type="ORF">SAMN05216388_102536</name>
</gene>
<dbReference type="Proteomes" id="UP000198775">
    <property type="component" value="Unassembled WGS sequence"/>
</dbReference>
<organism evidence="1 2">
    <name type="scientific">Halorientalis persicus</name>
    <dbReference type="NCBI Taxonomy" id="1367881"/>
    <lineage>
        <taxon>Archaea</taxon>
        <taxon>Methanobacteriati</taxon>
        <taxon>Methanobacteriota</taxon>
        <taxon>Stenosarchaea group</taxon>
        <taxon>Halobacteria</taxon>
        <taxon>Halobacteriales</taxon>
        <taxon>Haloarculaceae</taxon>
        <taxon>Halorientalis</taxon>
    </lineage>
</organism>
<dbReference type="RefSeq" id="WP_092663266.1">
    <property type="nucleotide sequence ID" value="NZ_FOCX01000025.1"/>
</dbReference>
<proteinExistence type="predicted"/>